<dbReference type="PROSITE" id="PS51257">
    <property type="entry name" value="PROKAR_LIPOPROTEIN"/>
    <property type="match status" value="1"/>
</dbReference>
<evidence type="ECO:0000313" key="1">
    <source>
        <dbReference type="EMBL" id="NMJ40323.1"/>
    </source>
</evidence>
<dbReference type="RefSeq" id="WP_170052577.1">
    <property type="nucleotide sequence ID" value="NZ_JABBKX010000001.1"/>
</dbReference>
<keyword evidence="2" id="KW-1185">Reference proteome</keyword>
<dbReference type="EMBL" id="JABBKX010000001">
    <property type="protein sequence ID" value="NMJ40323.1"/>
    <property type="molecule type" value="Genomic_DNA"/>
</dbReference>
<organism evidence="1 2">
    <name type="scientific">Neoroseomonas marina</name>
    <dbReference type="NCBI Taxonomy" id="1232220"/>
    <lineage>
        <taxon>Bacteria</taxon>
        <taxon>Pseudomonadati</taxon>
        <taxon>Pseudomonadota</taxon>
        <taxon>Alphaproteobacteria</taxon>
        <taxon>Acetobacterales</taxon>
        <taxon>Acetobacteraceae</taxon>
        <taxon>Neoroseomonas</taxon>
    </lineage>
</organism>
<name>A0A848EA25_9PROT</name>
<evidence type="ECO:0008006" key="3">
    <source>
        <dbReference type="Google" id="ProtNLM"/>
    </source>
</evidence>
<dbReference type="AlphaFoldDB" id="A0A848EA25"/>
<sequence>MSRTTLLPLAAALLALGACEGPQQILADEQSVATDVALRRARFEMNCPAATATVLSSQLLQPAAWRGIERAEYTIGISGCGQRVTYITMCQLGSPSCVAVRGQGGA</sequence>
<evidence type="ECO:0000313" key="2">
    <source>
        <dbReference type="Proteomes" id="UP000548582"/>
    </source>
</evidence>
<proteinExistence type="predicted"/>
<comment type="caution">
    <text evidence="1">The sequence shown here is derived from an EMBL/GenBank/DDBJ whole genome shotgun (WGS) entry which is preliminary data.</text>
</comment>
<dbReference type="Proteomes" id="UP000548582">
    <property type="component" value="Unassembled WGS sequence"/>
</dbReference>
<reference evidence="1 2" key="1">
    <citation type="submission" date="2020-03" db="EMBL/GenBank/DDBJ databases">
        <authorList>
            <person name="Sun Q."/>
        </authorList>
    </citation>
    <scope>NUCLEOTIDE SEQUENCE [LARGE SCALE GENOMIC DNA]</scope>
    <source>
        <strain evidence="1 2">JC162</strain>
    </source>
</reference>
<protein>
    <recommendedName>
        <fullName evidence="3">Lipoprotein</fullName>
    </recommendedName>
</protein>
<gene>
    <name evidence="1" type="ORF">GWK16_03665</name>
</gene>
<accession>A0A848EA25</accession>